<dbReference type="PROSITE" id="PS51864">
    <property type="entry name" value="ASTACIN"/>
    <property type="match status" value="1"/>
</dbReference>
<dbReference type="InterPro" id="IPR001506">
    <property type="entry name" value="Peptidase_M12A"/>
</dbReference>
<dbReference type="PANTHER" id="PTHR10127:SF852">
    <property type="entry name" value="ZINC METALLOPROTEINASE NAS-12"/>
    <property type="match status" value="1"/>
</dbReference>
<feature type="domain" description="ShKT" evidence="4">
    <location>
        <begin position="116"/>
        <end position="152"/>
    </location>
</feature>
<comment type="caution">
    <text evidence="2">Lacks conserved residue(s) required for the propagation of feature annotation.</text>
</comment>
<evidence type="ECO:0000313" key="6">
    <source>
        <dbReference type="Proteomes" id="UP000887540"/>
    </source>
</evidence>
<dbReference type="SUPFAM" id="SSF55486">
    <property type="entry name" value="Metalloproteases ('zincins'), catalytic domain"/>
    <property type="match status" value="1"/>
</dbReference>
<keyword evidence="3" id="KW-0482">Metalloprotease</keyword>
<dbReference type="PROSITE" id="PS51670">
    <property type="entry name" value="SHKT"/>
    <property type="match status" value="1"/>
</dbReference>
<dbReference type="PANTHER" id="PTHR10127">
    <property type="entry name" value="DISCOIDIN, CUB, EGF, LAMININ , AND ZINC METALLOPROTEASE DOMAIN CONTAINING"/>
    <property type="match status" value="1"/>
</dbReference>
<evidence type="ECO:0000259" key="5">
    <source>
        <dbReference type="PROSITE" id="PS51864"/>
    </source>
</evidence>
<name>A0A914ECV9_9BILA</name>
<dbReference type="Gene3D" id="1.10.10.1940">
    <property type="match status" value="1"/>
</dbReference>
<evidence type="ECO:0000313" key="7">
    <source>
        <dbReference type="WBParaSite" id="ACRNAN_scaffold690.g30511.t1"/>
    </source>
</evidence>
<dbReference type="EC" id="3.4.24.-" evidence="3"/>
<dbReference type="Pfam" id="PF01549">
    <property type="entry name" value="ShK"/>
    <property type="match status" value="1"/>
</dbReference>
<keyword evidence="3" id="KW-0378">Hydrolase</keyword>
<accession>A0A914ECV9</accession>
<dbReference type="SMART" id="SM00254">
    <property type="entry name" value="ShKT"/>
    <property type="match status" value="1"/>
</dbReference>
<keyword evidence="6" id="KW-1185">Reference proteome</keyword>
<evidence type="ECO:0000256" key="3">
    <source>
        <dbReference type="RuleBase" id="RU361183"/>
    </source>
</evidence>
<organism evidence="6 7">
    <name type="scientific">Acrobeloides nanus</name>
    <dbReference type="NCBI Taxonomy" id="290746"/>
    <lineage>
        <taxon>Eukaryota</taxon>
        <taxon>Metazoa</taxon>
        <taxon>Ecdysozoa</taxon>
        <taxon>Nematoda</taxon>
        <taxon>Chromadorea</taxon>
        <taxon>Rhabditida</taxon>
        <taxon>Tylenchina</taxon>
        <taxon>Cephalobomorpha</taxon>
        <taxon>Cephaloboidea</taxon>
        <taxon>Cephalobidae</taxon>
        <taxon>Acrobeloides</taxon>
    </lineage>
</organism>
<evidence type="ECO:0000256" key="2">
    <source>
        <dbReference type="PROSITE-ProRule" id="PRU01005"/>
    </source>
</evidence>
<keyword evidence="3" id="KW-0479">Metal-binding</keyword>
<dbReference type="Pfam" id="PF01400">
    <property type="entry name" value="Astacin"/>
    <property type="match status" value="1"/>
</dbReference>
<dbReference type="InterPro" id="IPR024079">
    <property type="entry name" value="MetalloPept_cat_dom_sf"/>
</dbReference>
<evidence type="ECO:0000256" key="1">
    <source>
        <dbReference type="ARBA" id="ARBA00023145"/>
    </source>
</evidence>
<evidence type="ECO:0000259" key="4">
    <source>
        <dbReference type="PROSITE" id="PS51670"/>
    </source>
</evidence>
<dbReference type="InterPro" id="IPR003582">
    <property type="entry name" value="ShKT_dom"/>
</dbReference>
<dbReference type="GO" id="GO:0004222">
    <property type="term" value="F:metalloendopeptidase activity"/>
    <property type="evidence" value="ECO:0007669"/>
    <property type="project" value="UniProtKB-UniRule"/>
</dbReference>
<reference evidence="7" key="1">
    <citation type="submission" date="2022-11" db="UniProtKB">
        <authorList>
            <consortium name="WormBaseParasite"/>
        </authorList>
    </citation>
    <scope>IDENTIFICATION</scope>
</reference>
<keyword evidence="3" id="KW-0862">Zinc</keyword>
<protein>
    <recommendedName>
        <fullName evidence="3">Metalloendopeptidase</fullName>
        <ecNumber evidence="3">3.4.24.-</ecNumber>
    </recommendedName>
</protein>
<dbReference type="AlphaFoldDB" id="A0A914ECV9"/>
<dbReference type="GO" id="GO:0046872">
    <property type="term" value="F:metal ion binding"/>
    <property type="evidence" value="ECO:0007669"/>
    <property type="project" value="UniProtKB-KW"/>
</dbReference>
<dbReference type="PRINTS" id="PR00480">
    <property type="entry name" value="ASTACIN"/>
</dbReference>
<dbReference type="Proteomes" id="UP000887540">
    <property type="component" value="Unplaced"/>
</dbReference>
<dbReference type="Gene3D" id="3.40.390.10">
    <property type="entry name" value="Collagenase (Catalytic Domain)"/>
    <property type="match status" value="1"/>
</dbReference>
<dbReference type="WBParaSite" id="ACRNAN_scaffold690.g30511.t1">
    <property type="protein sequence ID" value="ACRNAN_scaffold690.g30511.t1"/>
    <property type="gene ID" value="ACRNAN_scaffold690.g30511"/>
</dbReference>
<proteinExistence type="predicted"/>
<comment type="cofactor">
    <cofactor evidence="3">
        <name>Zn(2+)</name>
        <dbReference type="ChEBI" id="CHEBI:29105"/>
    </cofactor>
    <text evidence="3">Binds 1 zinc ion per subunit.</text>
</comment>
<sequence>MHAIGIEHEHQRPDRDTYIRILSNNVEPGQMINFEKIPYDEVNLHGIPYDYRSIMHYDGSAFGKYNFATRKRLPTMVPLKPGITLIDNFALTENDKEKLDIIGKCRRPGNKKNSTCQDHDLNCETYKISGFCTHKFYENTAKEICKASCGFCNDSGTQLDETLSKECKDIVRF</sequence>
<keyword evidence="1" id="KW-0865">Zymogen</keyword>
<feature type="domain" description="Peptidase M12A" evidence="5">
    <location>
        <begin position="1"/>
        <end position="106"/>
    </location>
</feature>
<keyword evidence="3" id="KW-0645">Protease</keyword>
<dbReference type="GO" id="GO:0006508">
    <property type="term" value="P:proteolysis"/>
    <property type="evidence" value="ECO:0007669"/>
    <property type="project" value="UniProtKB-KW"/>
</dbReference>